<name>A0A9R1BCQ5_TRITD</name>
<gene>
    <name evidence="1" type="ORF">TRITD_6Bv1G157200</name>
</gene>
<dbReference type="GO" id="GO:0005684">
    <property type="term" value="C:U2-type spliceosomal complex"/>
    <property type="evidence" value="ECO:0007669"/>
    <property type="project" value="TreeGrafter"/>
</dbReference>
<dbReference type="PANTHER" id="PTHR12930:SF0">
    <property type="entry name" value="RING FINGER PROTEIN 113B"/>
    <property type="match status" value="1"/>
</dbReference>
<evidence type="ECO:0000313" key="1">
    <source>
        <dbReference type="EMBL" id="VAI59756.1"/>
    </source>
</evidence>
<organism evidence="1 2">
    <name type="scientific">Triticum turgidum subsp. durum</name>
    <name type="common">Durum wheat</name>
    <name type="synonym">Triticum durum</name>
    <dbReference type="NCBI Taxonomy" id="4567"/>
    <lineage>
        <taxon>Eukaryota</taxon>
        <taxon>Viridiplantae</taxon>
        <taxon>Streptophyta</taxon>
        <taxon>Embryophyta</taxon>
        <taxon>Tracheophyta</taxon>
        <taxon>Spermatophyta</taxon>
        <taxon>Magnoliopsida</taxon>
        <taxon>Liliopsida</taxon>
        <taxon>Poales</taxon>
        <taxon>Poaceae</taxon>
        <taxon>BOP clade</taxon>
        <taxon>Pooideae</taxon>
        <taxon>Triticodae</taxon>
        <taxon>Triticeae</taxon>
        <taxon>Triticinae</taxon>
        <taxon>Triticum</taxon>
    </lineage>
</organism>
<dbReference type="GO" id="GO:0034247">
    <property type="term" value="P:snoRNA splicing"/>
    <property type="evidence" value="ECO:0007669"/>
    <property type="project" value="TreeGrafter"/>
</dbReference>
<protein>
    <submittedName>
        <fullName evidence="1">Uncharacterized protein</fullName>
    </submittedName>
</protein>
<dbReference type="Proteomes" id="UP000324705">
    <property type="component" value="Chromosome 6B"/>
</dbReference>
<dbReference type="InterPro" id="IPR039971">
    <property type="entry name" value="CWC24-like"/>
</dbReference>
<reference evidence="1 2" key="1">
    <citation type="submission" date="2017-09" db="EMBL/GenBank/DDBJ databases">
        <authorList>
            <consortium name="International Durum Wheat Genome Sequencing Consortium (IDWGSC)"/>
            <person name="Milanesi L."/>
        </authorList>
    </citation>
    <scope>NUCLEOTIDE SEQUENCE [LARGE SCALE GENOMIC DNA]</scope>
    <source>
        <strain evidence="2">cv. Svevo</strain>
    </source>
</reference>
<evidence type="ECO:0000313" key="2">
    <source>
        <dbReference type="Proteomes" id="UP000324705"/>
    </source>
</evidence>
<sequence>MGWGQFGQILVPFGWSVLWQRNEKLQWLSAKPAFFSVSWQKHHSKNKKCFVCNKPTLGIFNAAQEIRKKIAQDKKQQDL</sequence>
<accession>A0A9R1BCQ5</accession>
<dbReference type="Gramene" id="TRITD6Bv1G157200.1">
    <property type="protein sequence ID" value="TRITD6Bv1G157200.1"/>
    <property type="gene ID" value="TRITD6Bv1G157200"/>
</dbReference>
<proteinExistence type="predicted"/>
<dbReference type="EMBL" id="LT934122">
    <property type="protein sequence ID" value="VAI59756.1"/>
    <property type="molecule type" value="Genomic_DNA"/>
</dbReference>
<dbReference type="AlphaFoldDB" id="A0A9R1BCQ5"/>
<keyword evidence="2" id="KW-1185">Reference proteome</keyword>
<dbReference type="PANTHER" id="PTHR12930">
    <property type="entry name" value="ZINC FINGER PROTEIN 183"/>
    <property type="match status" value="1"/>
</dbReference>